<dbReference type="InterPro" id="IPR047324">
    <property type="entry name" value="LbH_gamma_CA-like"/>
</dbReference>
<reference evidence="2" key="1">
    <citation type="submission" date="2016-06" db="EMBL/GenBank/DDBJ databases">
        <authorList>
            <person name="Xu Y."/>
            <person name="Nagy A."/>
            <person name="Yan X."/>
            <person name="Kim S.W."/>
            <person name="Haley B."/>
            <person name="Liu N.T."/>
            <person name="Nou X."/>
        </authorList>
    </citation>
    <scope>NUCLEOTIDE SEQUENCE [LARGE SCALE GENOMIC DNA]</scope>
    <source>
        <strain evidence="2">ATCC 49129</strain>
    </source>
</reference>
<dbReference type="Gene3D" id="2.160.10.10">
    <property type="entry name" value="Hexapeptide repeat proteins"/>
    <property type="match status" value="1"/>
</dbReference>
<accession>A0A191ZVI8</accession>
<dbReference type="SUPFAM" id="SSF51161">
    <property type="entry name" value="Trimeric LpxA-like enzymes"/>
    <property type="match status" value="1"/>
</dbReference>
<dbReference type="InterPro" id="IPR050484">
    <property type="entry name" value="Transf_Hexapept/Carb_Anhydrase"/>
</dbReference>
<dbReference type="GeneID" id="61525632"/>
<keyword evidence="2" id="KW-1185">Reference proteome</keyword>
<protein>
    <submittedName>
        <fullName evidence="1">Gamma carbonic anhydrase family protein</fullName>
    </submittedName>
</protein>
<gene>
    <name evidence="1" type="ORF">A9Y76_06305</name>
</gene>
<dbReference type="PANTHER" id="PTHR13061">
    <property type="entry name" value="DYNACTIN SUBUNIT P25"/>
    <property type="match status" value="1"/>
</dbReference>
<name>A0A191ZVI8_9RALS</name>
<dbReference type="AlphaFoldDB" id="A0A191ZVI8"/>
<dbReference type="OrthoDB" id="9803036at2"/>
<sequence length="179" mass="18701">MEVLPEFLSVEPRVDEAAFIAPGAWVIGDVDIAEGASVWFGAVVRGDVQQIVIGPRSNLQDGVIVHVSTNGRPTVIGAEVSVGHGAILHSCTIEDGALVGFGARVLDGARVSRGAMLAAGAVLTPGKVVPAGQLWAGNPAAPLRDLREDEIANLRTIALRYVALAEAYRSGRARIYQAD</sequence>
<organism evidence="1 2">
    <name type="scientific">Ralstonia insidiosa</name>
    <dbReference type="NCBI Taxonomy" id="190721"/>
    <lineage>
        <taxon>Bacteria</taxon>
        <taxon>Pseudomonadati</taxon>
        <taxon>Pseudomonadota</taxon>
        <taxon>Betaproteobacteria</taxon>
        <taxon>Burkholderiales</taxon>
        <taxon>Burkholderiaceae</taxon>
        <taxon>Ralstonia</taxon>
    </lineage>
</organism>
<dbReference type="RefSeq" id="WP_064802792.1">
    <property type="nucleotide sequence ID" value="NZ_CP016022.1"/>
</dbReference>
<dbReference type="PANTHER" id="PTHR13061:SF29">
    <property type="entry name" value="GAMMA CARBONIC ANHYDRASE-LIKE 1, MITOCHONDRIAL-RELATED"/>
    <property type="match status" value="1"/>
</dbReference>
<evidence type="ECO:0000313" key="2">
    <source>
        <dbReference type="Proteomes" id="UP000078572"/>
    </source>
</evidence>
<evidence type="ECO:0000313" key="1">
    <source>
        <dbReference type="EMBL" id="ANJ72098.1"/>
    </source>
</evidence>
<dbReference type="STRING" id="190721.ACS15_1444"/>
<proteinExistence type="predicted"/>
<dbReference type="InterPro" id="IPR011004">
    <property type="entry name" value="Trimer_LpxA-like_sf"/>
</dbReference>
<dbReference type="EMBL" id="CP016022">
    <property type="protein sequence ID" value="ANJ72098.1"/>
    <property type="molecule type" value="Genomic_DNA"/>
</dbReference>
<dbReference type="CDD" id="cd04645">
    <property type="entry name" value="LbH_gamma_CA_like"/>
    <property type="match status" value="1"/>
</dbReference>
<dbReference type="Proteomes" id="UP000078572">
    <property type="component" value="Chromosome 1"/>
</dbReference>